<comment type="cofactor">
    <cofactor evidence="1 14 15">
        <name>Zn(2+)</name>
        <dbReference type="ChEBI" id="CHEBI:29105"/>
    </cofactor>
</comment>
<dbReference type="GO" id="GO:0042802">
    <property type="term" value="F:identical protein binding"/>
    <property type="evidence" value="ECO:0007669"/>
    <property type="project" value="UniProtKB-ARBA"/>
</dbReference>
<dbReference type="PROSITE" id="PS00903">
    <property type="entry name" value="CYT_DCMP_DEAMINASES_1"/>
    <property type="match status" value="1"/>
</dbReference>
<evidence type="ECO:0000256" key="7">
    <source>
        <dbReference type="ARBA" id="ARBA00022801"/>
    </source>
</evidence>
<evidence type="ECO:0000256" key="6">
    <source>
        <dbReference type="ARBA" id="ARBA00022723"/>
    </source>
</evidence>
<evidence type="ECO:0000256" key="11">
    <source>
        <dbReference type="ARBA" id="ARBA00049558"/>
    </source>
</evidence>
<evidence type="ECO:0000256" key="8">
    <source>
        <dbReference type="ARBA" id="ARBA00022833"/>
    </source>
</evidence>
<dbReference type="PROSITE" id="PS51747">
    <property type="entry name" value="CYT_DCMP_DEAMINASES_2"/>
    <property type="match status" value="1"/>
</dbReference>
<organism evidence="17">
    <name type="scientific">Thermodesulfobium narugense</name>
    <dbReference type="NCBI Taxonomy" id="184064"/>
    <lineage>
        <taxon>Bacteria</taxon>
        <taxon>Pseudomonadati</taxon>
        <taxon>Thermodesulfobiota</taxon>
        <taxon>Thermodesulfobiia</taxon>
        <taxon>Thermodesulfobiales</taxon>
        <taxon>Thermodesulfobiaceae</taxon>
        <taxon>Thermodesulfobium</taxon>
    </lineage>
</organism>
<comment type="similarity">
    <text evidence="3 15">Belongs to the cytidine and deoxycytidylate deaminase family.</text>
</comment>
<feature type="binding site" evidence="13">
    <location>
        <begin position="57"/>
        <end position="63"/>
    </location>
    <ligand>
        <name>substrate</name>
    </ligand>
</feature>
<dbReference type="InterPro" id="IPR006262">
    <property type="entry name" value="Cyt_deam_tetra"/>
</dbReference>
<dbReference type="InterPro" id="IPR016192">
    <property type="entry name" value="APOBEC/CMP_deaminase_Zn-bd"/>
</dbReference>
<dbReference type="Gene3D" id="3.40.140.10">
    <property type="entry name" value="Cytidine Deaminase, domain 2"/>
    <property type="match status" value="1"/>
</dbReference>
<feature type="binding site" evidence="14">
    <location>
        <position position="103"/>
    </location>
    <ligand>
        <name>Zn(2+)</name>
        <dbReference type="ChEBI" id="CHEBI:29105"/>
        <note>catalytic</note>
    </ligand>
</feature>
<dbReference type="InterPro" id="IPR050202">
    <property type="entry name" value="Cyt/Deoxycyt_deaminase"/>
</dbReference>
<evidence type="ECO:0000256" key="12">
    <source>
        <dbReference type="PIRSR" id="PIRSR606262-1"/>
    </source>
</evidence>
<dbReference type="EC" id="3.5.4.5" evidence="4 15"/>
<keyword evidence="6 14" id="KW-0479">Metal-binding</keyword>
<dbReference type="SUPFAM" id="SSF53927">
    <property type="entry name" value="Cytidine deaminase-like"/>
    <property type="match status" value="1"/>
</dbReference>
<keyword evidence="7 15" id="KW-0378">Hydrolase</keyword>
<feature type="binding site" evidence="14">
    <location>
        <position position="68"/>
    </location>
    <ligand>
        <name>Zn(2+)</name>
        <dbReference type="ChEBI" id="CHEBI:29105"/>
        <note>catalytic</note>
    </ligand>
</feature>
<dbReference type="Pfam" id="PF00383">
    <property type="entry name" value="dCMP_cyt_deam_1"/>
    <property type="match status" value="1"/>
</dbReference>
<sequence>MNLLLNLDFKNKIDKDLIEVLINEAEEASTFSYSPYSKFSVGSSLLLENRNIVRGCNIENSSYGSTICAERVAIFKAISSGERNFLCLAIYNKDILPYPCGCCLQVMSEFVCKHFPIILISDKEKKVVCFSELLKQPFSLNK</sequence>
<comment type="catalytic activity">
    <reaction evidence="11 15">
        <text>cytidine + H2O + H(+) = uridine + NH4(+)</text>
        <dbReference type="Rhea" id="RHEA:16069"/>
        <dbReference type="ChEBI" id="CHEBI:15377"/>
        <dbReference type="ChEBI" id="CHEBI:15378"/>
        <dbReference type="ChEBI" id="CHEBI:16704"/>
        <dbReference type="ChEBI" id="CHEBI:17562"/>
        <dbReference type="ChEBI" id="CHEBI:28938"/>
        <dbReference type="EC" id="3.5.4.5"/>
    </reaction>
</comment>
<dbReference type="AlphaFoldDB" id="A0A7C5KCY5"/>
<dbReference type="NCBIfam" id="TIGR01354">
    <property type="entry name" value="cyt_deam_tetra"/>
    <property type="match status" value="1"/>
</dbReference>
<reference evidence="17" key="1">
    <citation type="journal article" date="2020" name="mSystems">
        <title>Genome- and Community-Level Interaction Insights into Carbon Utilization and Element Cycling Functions of Hydrothermarchaeota in Hydrothermal Sediment.</title>
        <authorList>
            <person name="Zhou Z."/>
            <person name="Liu Y."/>
            <person name="Xu W."/>
            <person name="Pan J."/>
            <person name="Luo Z.H."/>
            <person name="Li M."/>
        </authorList>
    </citation>
    <scope>NUCLEOTIDE SEQUENCE [LARGE SCALE GENOMIC DNA]</scope>
    <source>
        <strain evidence="17">SpSt-1019</strain>
    </source>
</reference>
<evidence type="ECO:0000256" key="13">
    <source>
        <dbReference type="PIRSR" id="PIRSR606262-2"/>
    </source>
</evidence>
<evidence type="ECO:0000313" key="17">
    <source>
        <dbReference type="EMBL" id="HHI65578.1"/>
    </source>
</evidence>
<dbReference type="GO" id="GO:0072527">
    <property type="term" value="P:pyrimidine-containing compound metabolic process"/>
    <property type="evidence" value="ECO:0007669"/>
    <property type="project" value="UniProtKB-ARBA"/>
</dbReference>
<dbReference type="FunFam" id="3.40.140.10:FF:000008">
    <property type="entry name" value="Cytidine deaminase"/>
    <property type="match status" value="1"/>
</dbReference>
<evidence type="ECO:0000256" key="9">
    <source>
        <dbReference type="ARBA" id="ARBA00032005"/>
    </source>
</evidence>
<gene>
    <name evidence="17" type="primary">cdd</name>
    <name evidence="17" type="ORF">ENL70_03390</name>
</gene>
<evidence type="ECO:0000256" key="2">
    <source>
        <dbReference type="ARBA" id="ARBA00003949"/>
    </source>
</evidence>
<evidence type="ECO:0000259" key="16">
    <source>
        <dbReference type="PROSITE" id="PS51747"/>
    </source>
</evidence>
<dbReference type="GO" id="GO:0005829">
    <property type="term" value="C:cytosol"/>
    <property type="evidence" value="ECO:0007669"/>
    <property type="project" value="TreeGrafter"/>
</dbReference>
<name>A0A7C5KCY5_9BACT</name>
<dbReference type="GO" id="GO:0008270">
    <property type="term" value="F:zinc ion binding"/>
    <property type="evidence" value="ECO:0007669"/>
    <property type="project" value="UniProtKB-UniRule"/>
</dbReference>
<accession>A0A7C5KCY5</accession>
<evidence type="ECO:0000256" key="14">
    <source>
        <dbReference type="PIRSR" id="PIRSR606262-3"/>
    </source>
</evidence>
<comment type="catalytic activity">
    <reaction evidence="10 15">
        <text>2'-deoxycytidine + H2O + H(+) = 2'-deoxyuridine + NH4(+)</text>
        <dbReference type="Rhea" id="RHEA:13433"/>
        <dbReference type="ChEBI" id="CHEBI:15377"/>
        <dbReference type="ChEBI" id="CHEBI:15378"/>
        <dbReference type="ChEBI" id="CHEBI:15698"/>
        <dbReference type="ChEBI" id="CHEBI:16450"/>
        <dbReference type="ChEBI" id="CHEBI:28938"/>
        <dbReference type="EC" id="3.5.4.5"/>
    </reaction>
</comment>
<evidence type="ECO:0000256" key="1">
    <source>
        <dbReference type="ARBA" id="ARBA00001947"/>
    </source>
</evidence>
<evidence type="ECO:0000256" key="10">
    <source>
        <dbReference type="ARBA" id="ARBA00049252"/>
    </source>
</evidence>
<dbReference type="PANTHER" id="PTHR11644:SF2">
    <property type="entry name" value="CYTIDINE DEAMINASE"/>
    <property type="match status" value="1"/>
</dbReference>
<proteinExistence type="inferred from homology"/>
<evidence type="ECO:0000256" key="15">
    <source>
        <dbReference type="RuleBase" id="RU364006"/>
    </source>
</evidence>
<feature type="binding site" evidence="14">
    <location>
        <position position="100"/>
    </location>
    <ligand>
        <name>Zn(2+)</name>
        <dbReference type="ChEBI" id="CHEBI:29105"/>
        <note>catalytic</note>
    </ligand>
</feature>
<feature type="domain" description="CMP/dCMP-type deaminase" evidence="16">
    <location>
        <begin position="16"/>
        <end position="141"/>
    </location>
</feature>
<dbReference type="InterPro" id="IPR002125">
    <property type="entry name" value="CMP_dCMP_dom"/>
</dbReference>
<comment type="caution">
    <text evidence="17">The sequence shown here is derived from an EMBL/GenBank/DDBJ whole genome shotgun (WGS) entry which is preliminary data.</text>
</comment>
<feature type="active site" description="Proton donor" evidence="12">
    <location>
        <position position="70"/>
    </location>
</feature>
<dbReference type="NCBIfam" id="NF004064">
    <property type="entry name" value="PRK05578.1"/>
    <property type="match status" value="1"/>
</dbReference>
<dbReference type="PANTHER" id="PTHR11644">
    <property type="entry name" value="CYTIDINE DEAMINASE"/>
    <property type="match status" value="1"/>
</dbReference>
<dbReference type="EMBL" id="DRUY01000117">
    <property type="protein sequence ID" value="HHI65578.1"/>
    <property type="molecule type" value="Genomic_DNA"/>
</dbReference>
<dbReference type="CDD" id="cd01283">
    <property type="entry name" value="cytidine_deaminase"/>
    <property type="match status" value="1"/>
</dbReference>
<evidence type="ECO:0000256" key="4">
    <source>
        <dbReference type="ARBA" id="ARBA00012783"/>
    </source>
</evidence>
<evidence type="ECO:0000256" key="3">
    <source>
        <dbReference type="ARBA" id="ARBA00006576"/>
    </source>
</evidence>
<comment type="function">
    <text evidence="2 15">This enzyme scavenges exogenous and endogenous cytidine and 2'-deoxycytidine for UMP synthesis.</text>
</comment>
<dbReference type="InterPro" id="IPR016193">
    <property type="entry name" value="Cytidine_deaminase-like"/>
</dbReference>
<keyword evidence="8 14" id="KW-0862">Zinc</keyword>
<protein>
    <recommendedName>
        <fullName evidence="5 15">Cytidine deaminase</fullName>
        <ecNumber evidence="4 15">3.5.4.5</ecNumber>
    </recommendedName>
    <alternativeName>
        <fullName evidence="9 15">Cytidine aminohydrolase</fullName>
    </alternativeName>
</protein>
<dbReference type="GO" id="GO:0004126">
    <property type="term" value="F:cytidine deaminase activity"/>
    <property type="evidence" value="ECO:0007669"/>
    <property type="project" value="UniProtKB-UniRule"/>
</dbReference>
<evidence type="ECO:0000256" key="5">
    <source>
        <dbReference type="ARBA" id="ARBA00018266"/>
    </source>
</evidence>
<dbReference type="GO" id="GO:0055086">
    <property type="term" value="P:nucleobase-containing small molecule metabolic process"/>
    <property type="evidence" value="ECO:0007669"/>
    <property type="project" value="UniProtKB-ARBA"/>
</dbReference>